<organism evidence="7 8">
    <name type="scientific">Littorina saxatilis</name>
    <dbReference type="NCBI Taxonomy" id="31220"/>
    <lineage>
        <taxon>Eukaryota</taxon>
        <taxon>Metazoa</taxon>
        <taxon>Spiralia</taxon>
        <taxon>Lophotrochozoa</taxon>
        <taxon>Mollusca</taxon>
        <taxon>Gastropoda</taxon>
        <taxon>Caenogastropoda</taxon>
        <taxon>Littorinimorpha</taxon>
        <taxon>Littorinoidea</taxon>
        <taxon>Littorinidae</taxon>
        <taxon>Littorina</taxon>
    </lineage>
</organism>
<dbReference type="PANTHER" id="PTHR24050">
    <property type="entry name" value="PA14 DOMAIN-CONTAINING PROTEIN"/>
    <property type="match status" value="1"/>
</dbReference>
<evidence type="ECO:0000256" key="4">
    <source>
        <dbReference type="ARBA" id="ARBA00023157"/>
    </source>
</evidence>
<dbReference type="InterPro" id="IPR018097">
    <property type="entry name" value="EGF_Ca-bd_CS"/>
</dbReference>
<evidence type="ECO:0000313" key="7">
    <source>
        <dbReference type="EMBL" id="KAK7106584.1"/>
    </source>
</evidence>
<dbReference type="InterPro" id="IPR000742">
    <property type="entry name" value="EGF"/>
</dbReference>
<keyword evidence="8" id="KW-1185">Reference proteome</keyword>
<keyword evidence="1" id="KW-0245">EGF-like domain</keyword>
<dbReference type="PANTHER" id="PTHR24050:SF28">
    <property type="entry name" value="UROMODULIN-LIKE"/>
    <property type="match status" value="1"/>
</dbReference>
<dbReference type="AlphaFoldDB" id="A0AAN9BKD2"/>
<evidence type="ECO:0000259" key="6">
    <source>
        <dbReference type="PROSITE" id="PS01186"/>
    </source>
</evidence>
<gene>
    <name evidence="7" type="ORF">V1264_017818</name>
</gene>
<dbReference type="Pfam" id="PF14670">
    <property type="entry name" value="FXa_inhibition"/>
    <property type="match status" value="1"/>
</dbReference>
<sequence>MTVIQTSGRPECRNGGRCHNHRCNCPVGFTGFICQLDVNECRGDYGCSHYCFNSYGSYRCACPRGFALRADGKTCTKDNRTER</sequence>
<keyword evidence="4" id="KW-1015">Disulfide bond</keyword>
<evidence type="ECO:0000256" key="1">
    <source>
        <dbReference type="ARBA" id="ARBA00022536"/>
    </source>
</evidence>
<feature type="domain" description="EGF-like" evidence="6">
    <location>
        <begin position="60"/>
        <end position="75"/>
    </location>
</feature>
<dbReference type="PROSITE" id="PS00022">
    <property type="entry name" value="EGF_1"/>
    <property type="match status" value="1"/>
</dbReference>
<dbReference type="InterPro" id="IPR000152">
    <property type="entry name" value="EGF-type_Asp/Asn_hydroxyl_site"/>
</dbReference>
<evidence type="ECO:0000256" key="2">
    <source>
        <dbReference type="ARBA" id="ARBA00022729"/>
    </source>
</evidence>
<dbReference type="GO" id="GO:0005509">
    <property type="term" value="F:calcium ion binding"/>
    <property type="evidence" value="ECO:0007669"/>
    <property type="project" value="InterPro"/>
</dbReference>
<keyword evidence="3" id="KW-0677">Repeat</keyword>
<dbReference type="SMART" id="SM00181">
    <property type="entry name" value="EGF"/>
    <property type="match status" value="2"/>
</dbReference>
<dbReference type="Proteomes" id="UP001374579">
    <property type="component" value="Unassembled WGS sequence"/>
</dbReference>
<reference evidence="7 8" key="1">
    <citation type="submission" date="2024-02" db="EMBL/GenBank/DDBJ databases">
        <title>Chromosome-scale genome assembly of the rough periwinkle Littorina saxatilis.</title>
        <authorList>
            <person name="De Jode A."/>
            <person name="Faria R."/>
            <person name="Formenti G."/>
            <person name="Sims Y."/>
            <person name="Smith T.P."/>
            <person name="Tracey A."/>
            <person name="Wood J.M.D."/>
            <person name="Zagrodzka Z.B."/>
            <person name="Johannesson K."/>
            <person name="Butlin R.K."/>
            <person name="Leder E.H."/>
        </authorList>
    </citation>
    <scope>NUCLEOTIDE SEQUENCE [LARGE SCALE GENOMIC DNA]</scope>
    <source>
        <strain evidence="7">Snail1</strain>
        <tissue evidence="7">Muscle</tissue>
    </source>
</reference>
<keyword evidence="2" id="KW-0732">Signal</keyword>
<dbReference type="FunFam" id="2.10.25.10:FF:000010">
    <property type="entry name" value="Pro-epidermal growth factor"/>
    <property type="match status" value="1"/>
</dbReference>
<dbReference type="EMBL" id="JBAMIC010000007">
    <property type="protein sequence ID" value="KAK7106584.1"/>
    <property type="molecule type" value="Genomic_DNA"/>
</dbReference>
<dbReference type="PROSITE" id="PS01187">
    <property type="entry name" value="EGF_CA"/>
    <property type="match status" value="1"/>
</dbReference>
<accession>A0AAN9BKD2</accession>
<evidence type="ECO:0000259" key="5">
    <source>
        <dbReference type="PROSITE" id="PS00022"/>
    </source>
</evidence>
<feature type="domain" description="EGF-like" evidence="5 6">
    <location>
        <begin position="23"/>
        <end position="34"/>
    </location>
</feature>
<dbReference type="SUPFAM" id="SSF57196">
    <property type="entry name" value="EGF/Laminin"/>
    <property type="match status" value="2"/>
</dbReference>
<evidence type="ECO:0000313" key="8">
    <source>
        <dbReference type="Proteomes" id="UP001374579"/>
    </source>
</evidence>
<protein>
    <recommendedName>
        <fullName evidence="5 6">EGF-like domain-containing protein</fullName>
    </recommendedName>
</protein>
<dbReference type="PROSITE" id="PS00010">
    <property type="entry name" value="ASX_HYDROXYL"/>
    <property type="match status" value="1"/>
</dbReference>
<evidence type="ECO:0000256" key="3">
    <source>
        <dbReference type="ARBA" id="ARBA00022737"/>
    </source>
</evidence>
<name>A0AAN9BKD2_9CAEN</name>
<proteinExistence type="predicted"/>
<dbReference type="PROSITE" id="PS01186">
    <property type="entry name" value="EGF_2"/>
    <property type="match status" value="2"/>
</dbReference>
<dbReference type="InterPro" id="IPR052235">
    <property type="entry name" value="Nephronectin_domain"/>
</dbReference>
<dbReference type="InterPro" id="IPR001881">
    <property type="entry name" value="EGF-like_Ca-bd_dom"/>
</dbReference>
<dbReference type="Gene3D" id="2.10.25.10">
    <property type="entry name" value="Laminin"/>
    <property type="match status" value="2"/>
</dbReference>
<dbReference type="SMART" id="SM00179">
    <property type="entry name" value="EGF_CA"/>
    <property type="match status" value="1"/>
</dbReference>
<comment type="caution">
    <text evidence="7">The sequence shown here is derived from an EMBL/GenBank/DDBJ whole genome shotgun (WGS) entry which is preliminary data.</text>
</comment>